<dbReference type="InterPro" id="IPR021145">
    <property type="entry name" value="Portal_protein_SPP1_Gp6-like"/>
</dbReference>
<organism evidence="2 3">
    <name type="scientific">Heyndrickxia shackletonii</name>
    <dbReference type="NCBI Taxonomy" id="157838"/>
    <lineage>
        <taxon>Bacteria</taxon>
        <taxon>Bacillati</taxon>
        <taxon>Bacillota</taxon>
        <taxon>Bacilli</taxon>
        <taxon>Bacillales</taxon>
        <taxon>Bacillaceae</taxon>
        <taxon>Heyndrickxia</taxon>
    </lineage>
</organism>
<evidence type="ECO:0000256" key="1">
    <source>
        <dbReference type="SAM" id="MobiDB-lite"/>
    </source>
</evidence>
<evidence type="ECO:0000313" key="2">
    <source>
        <dbReference type="EMBL" id="KQL50233.1"/>
    </source>
</evidence>
<gene>
    <name evidence="2" type="ORF">AN964_25255</name>
</gene>
<dbReference type="Pfam" id="PF05133">
    <property type="entry name" value="SPP1_portal"/>
    <property type="match status" value="1"/>
</dbReference>
<dbReference type="AlphaFoldDB" id="A0A0Q3T9R0"/>
<protein>
    <submittedName>
        <fullName evidence="2">Uncharacterized protein</fullName>
    </submittedName>
</protein>
<comment type="caution">
    <text evidence="2">The sequence shown here is derived from an EMBL/GenBank/DDBJ whole genome shotgun (WGS) entry which is preliminary data.</text>
</comment>
<dbReference type="EMBL" id="LJJC01000024">
    <property type="protein sequence ID" value="KQL50233.1"/>
    <property type="molecule type" value="Genomic_DNA"/>
</dbReference>
<dbReference type="STRING" id="157838.AN964_25255"/>
<dbReference type="Proteomes" id="UP000051888">
    <property type="component" value="Unassembled WGS sequence"/>
</dbReference>
<dbReference type="PATRIC" id="fig|157838.3.peg.14"/>
<proteinExistence type="predicted"/>
<keyword evidence="3" id="KW-1185">Reference proteome</keyword>
<sequence length="69" mass="7759">MFHYNQPSNDKETIENLEKLNGMGAISLETILAKNPYVNDVATELKRLSNVDNKKGNNEGNNHNDKQVS</sequence>
<accession>A0A0Q3T9R0</accession>
<feature type="region of interest" description="Disordered" evidence="1">
    <location>
        <begin position="47"/>
        <end position="69"/>
    </location>
</feature>
<reference evidence="2 3" key="1">
    <citation type="submission" date="2015-09" db="EMBL/GenBank/DDBJ databases">
        <title>Genome sequencing project for genomic taxonomy and phylogenomics of Bacillus-like bacteria.</title>
        <authorList>
            <person name="Liu B."/>
            <person name="Wang J."/>
            <person name="Zhu Y."/>
            <person name="Liu G."/>
            <person name="Chen Q."/>
            <person name="Chen Z."/>
            <person name="Lan J."/>
            <person name="Che J."/>
            <person name="Ge C."/>
            <person name="Shi H."/>
            <person name="Pan Z."/>
            <person name="Liu X."/>
        </authorList>
    </citation>
    <scope>NUCLEOTIDE SEQUENCE [LARGE SCALE GENOMIC DNA]</scope>
    <source>
        <strain evidence="2 3">LMG 18435</strain>
    </source>
</reference>
<evidence type="ECO:0000313" key="3">
    <source>
        <dbReference type="Proteomes" id="UP000051888"/>
    </source>
</evidence>
<name>A0A0Q3T9R0_9BACI</name>